<dbReference type="Gene3D" id="3.90.1720.10">
    <property type="entry name" value="endopeptidase domain like (from Nostoc punctiforme)"/>
    <property type="match status" value="1"/>
</dbReference>
<protein>
    <submittedName>
        <fullName evidence="4">Protein FAM91A1</fullName>
    </submittedName>
</protein>
<dbReference type="Pfam" id="PF14648">
    <property type="entry name" value="FAM91_C"/>
    <property type="match status" value="1"/>
</dbReference>
<dbReference type="EMBL" id="SOYY01000016">
    <property type="protein sequence ID" value="KAA0710487.1"/>
    <property type="molecule type" value="Genomic_DNA"/>
</dbReference>
<proteinExistence type="inferred from homology"/>
<feature type="region of interest" description="Disordered" evidence="2">
    <location>
        <begin position="631"/>
        <end position="650"/>
    </location>
</feature>
<dbReference type="InterPro" id="IPR028091">
    <property type="entry name" value="FAM91_N_dom"/>
</dbReference>
<dbReference type="GO" id="GO:0099041">
    <property type="term" value="P:vesicle tethering to Golgi"/>
    <property type="evidence" value="ECO:0007669"/>
    <property type="project" value="TreeGrafter"/>
</dbReference>
<dbReference type="GO" id="GO:0031410">
    <property type="term" value="C:cytoplasmic vesicle"/>
    <property type="evidence" value="ECO:0007669"/>
    <property type="project" value="TreeGrafter"/>
</dbReference>
<feature type="region of interest" description="Disordered" evidence="2">
    <location>
        <begin position="282"/>
        <end position="304"/>
    </location>
</feature>
<dbReference type="InterPro" id="IPR007053">
    <property type="entry name" value="LRAT_dom"/>
</dbReference>
<organism evidence="4 5">
    <name type="scientific">Triplophysa tibetana</name>
    <dbReference type="NCBI Taxonomy" id="1572043"/>
    <lineage>
        <taxon>Eukaryota</taxon>
        <taxon>Metazoa</taxon>
        <taxon>Chordata</taxon>
        <taxon>Craniata</taxon>
        <taxon>Vertebrata</taxon>
        <taxon>Euteleostomi</taxon>
        <taxon>Actinopterygii</taxon>
        <taxon>Neopterygii</taxon>
        <taxon>Teleostei</taxon>
        <taxon>Ostariophysi</taxon>
        <taxon>Cypriniformes</taxon>
        <taxon>Nemacheilidae</taxon>
        <taxon>Triplophysa</taxon>
    </lineage>
</organism>
<dbReference type="Pfam" id="PF04970">
    <property type="entry name" value="LRAT"/>
    <property type="match status" value="1"/>
</dbReference>
<feature type="domain" description="LRAT" evidence="3">
    <location>
        <begin position="836"/>
        <end position="931"/>
    </location>
</feature>
<dbReference type="PANTHER" id="PTHR28441">
    <property type="entry name" value="PROTEIN FAM91A1"/>
    <property type="match status" value="1"/>
</dbReference>
<gene>
    <name evidence="4" type="ORF">E1301_Tti012569</name>
</gene>
<dbReference type="PROSITE" id="PS51934">
    <property type="entry name" value="LRAT"/>
    <property type="match status" value="1"/>
</dbReference>
<evidence type="ECO:0000256" key="1">
    <source>
        <dbReference type="ARBA" id="ARBA00010319"/>
    </source>
</evidence>
<evidence type="ECO:0000313" key="4">
    <source>
        <dbReference type="EMBL" id="KAA0710487.1"/>
    </source>
</evidence>
<dbReference type="InterPro" id="IPR028097">
    <property type="entry name" value="FAM91_C_dom"/>
</dbReference>
<dbReference type="InterPro" id="IPR039199">
    <property type="entry name" value="FAM91"/>
</dbReference>
<dbReference type="Proteomes" id="UP000324632">
    <property type="component" value="Chromosome 16"/>
</dbReference>
<dbReference type="Pfam" id="PF14647">
    <property type="entry name" value="FAM91_N"/>
    <property type="match status" value="2"/>
</dbReference>
<sequence length="995" mass="112559">MNTDVEFHIRQNYPWNKLPANVKQSLGNLQREYDKQVLLYSIRNQLRFRNNLVRHVKKEERKYYEELMKYSREHLMLYPYHLSDIMVKGLRVTPFSYYISIMEDIMNCEKSYDSLPNFTAADCLRLLGIGRNQYIDLMNQCRSSKICSAPEKSAIDKMIDSGPQLTGSMEYNVVLMPPLEGFVMNRVQGDYFETLLYKIFVSIDEQTNVSELANVLEIDLGLVKNAVSMYCRLGFAIKKGQVISPDQLHPSWKSAPSVNRLKSTMDPQKMLLSWEGGSPVMEAGSSATDTDTTSLEDQDTASVSSLSIPAAPTKRIAFLFDSTLTAFLMMGNLSPNLKSHAVTMFEVGKLSDETLDSFLMELEKVESTAEGEAQRYFDHALTLRNTILFLRYNKDLTPDQGPDLPNIGLPLDLLRCESLLGLDPATCSRVLNKNYKLLVSMAPLSNEIRPISSCTPQHIGPAIPEVSSIWFKLYLYHITGQGPPSLLLSKGSRLRKLPEIFQAYDRLLITSWGHDPGVVPASNVLAMLNDALTHSAVLIQGHGKHGHGETVHVPFPFDEEDFKADFSYSNMCAHKALKTLRDKVDLEHQCGYITMLNYNNRHPRRPSYTEGDSEFSGVLDANGSNESFELVTEENNGDGSKKQGTEGSAGEDEWVPLELCFGMPLFSSELNRKVCQRIVSHKLCSKDSLQELLHSSRKLSLKVLSFVQSFQVELVSLRLSAGELAYMGNQVDKLSHLSYAEVPTTDPHGSEDDGPRIGVSYIFAADDDELDDNHQHHHVDGLERNQEEKHFDKRNELDCAVYHRDECIYEKNVNATDAETFSPENLLNKCKPGDVLEFVSAGQYPHWAVYVGDFQVVHLHRTEIKNSFLTDASQGRRGRIVNELYKFKPLSSDMVVQNAMEQVGAKDRELSWRNSECFAAWCRFGKREFKMGGEIRIGKQPYRLKLFLPDKQFHVLEFQSLEDLIMEKRRNDQIGKAAVIQELAHHLNTSGSSGS</sequence>
<dbReference type="GO" id="GO:0006886">
    <property type="term" value="P:intracellular protein transport"/>
    <property type="evidence" value="ECO:0007669"/>
    <property type="project" value="TreeGrafter"/>
</dbReference>
<dbReference type="GO" id="GO:0005802">
    <property type="term" value="C:trans-Golgi network"/>
    <property type="evidence" value="ECO:0007669"/>
    <property type="project" value="TreeGrafter"/>
</dbReference>
<dbReference type="AlphaFoldDB" id="A0A5A9NQJ8"/>
<evidence type="ECO:0000259" key="3">
    <source>
        <dbReference type="PROSITE" id="PS51934"/>
    </source>
</evidence>
<name>A0A5A9NQJ8_9TELE</name>
<keyword evidence="5" id="KW-1185">Reference proteome</keyword>
<evidence type="ECO:0000256" key="2">
    <source>
        <dbReference type="SAM" id="MobiDB-lite"/>
    </source>
</evidence>
<comment type="caution">
    <text evidence="4">The sequence shown here is derived from an EMBL/GenBank/DDBJ whole genome shotgun (WGS) entry which is preliminary data.</text>
</comment>
<accession>A0A5A9NQJ8</accession>
<reference evidence="4 5" key="1">
    <citation type="journal article" date="2019" name="Mol. Ecol. Resour.">
        <title>Chromosome-level genome assembly of Triplophysa tibetana, a fish adapted to the harsh high-altitude environment of the Tibetan Plateau.</title>
        <authorList>
            <person name="Yang X."/>
            <person name="Liu H."/>
            <person name="Ma Z."/>
            <person name="Zou Y."/>
            <person name="Zou M."/>
            <person name="Mao Y."/>
            <person name="Li X."/>
            <person name="Wang H."/>
            <person name="Chen T."/>
            <person name="Wang W."/>
            <person name="Yang R."/>
        </authorList>
    </citation>
    <scope>NUCLEOTIDE SEQUENCE [LARGE SCALE GENOMIC DNA]</scope>
    <source>
        <strain evidence="4">TTIB1903HZAU</strain>
        <tissue evidence="4">Muscle</tissue>
    </source>
</reference>
<comment type="similarity">
    <text evidence="1">Belongs to the FAM91 family.</text>
</comment>
<evidence type="ECO:0000313" key="5">
    <source>
        <dbReference type="Proteomes" id="UP000324632"/>
    </source>
</evidence>
<dbReference type="PANTHER" id="PTHR28441:SF2">
    <property type="entry name" value="PROTEIN FAM91A1"/>
    <property type="match status" value="1"/>
</dbReference>